<evidence type="ECO:0000256" key="1">
    <source>
        <dbReference type="SAM" id="MobiDB-lite"/>
    </source>
</evidence>
<reference evidence="2 3" key="1">
    <citation type="journal article" date="2015" name="Nature">
        <title>rRNA introns, odd ribosomes, and small enigmatic genomes across a large radiation of phyla.</title>
        <authorList>
            <person name="Brown C.T."/>
            <person name="Hug L.A."/>
            <person name="Thomas B.C."/>
            <person name="Sharon I."/>
            <person name="Castelle C.J."/>
            <person name="Singh A."/>
            <person name="Wilkins M.J."/>
            <person name="Williams K.H."/>
            <person name="Banfield J.F."/>
        </authorList>
    </citation>
    <scope>NUCLEOTIDE SEQUENCE [LARGE SCALE GENOMIC DNA]</scope>
</reference>
<evidence type="ECO:0000313" key="3">
    <source>
        <dbReference type="Proteomes" id="UP000034119"/>
    </source>
</evidence>
<name>A0A0G1VI43_9BACT</name>
<dbReference type="EMBL" id="LCPW01000006">
    <property type="protein sequence ID" value="KKW05915.1"/>
    <property type="molecule type" value="Genomic_DNA"/>
</dbReference>
<feature type="region of interest" description="Disordered" evidence="1">
    <location>
        <begin position="89"/>
        <end position="111"/>
    </location>
</feature>
<comment type="caution">
    <text evidence="2">The sequence shown here is derived from an EMBL/GenBank/DDBJ whole genome shotgun (WGS) entry which is preliminary data.</text>
</comment>
<gene>
    <name evidence="2" type="ORF">UY40_C0006G0009</name>
</gene>
<dbReference type="Proteomes" id="UP000034119">
    <property type="component" value="Unassembled WGS sequence"/>
</dbReference>
<accession>A0A0G1VI43</accession>
<feature type="compositionally biased region" description="Basic residues" evidence="1">
    <location>
        <begin position="90"/>
        <end position="101"/>
    </location>
</feature>
<evidence type="ECO:0000313" key="2">
    <source>
        <dbReference type="EMBL" id="KKW05915.1"/>
    </source>
</evidence>
<sequence>MNINFKTVDDNIQLVGGKNAGAAKRLLRTLLRQGEKGFCFPSAKEARNHADIAILLDLGFAQLQDAMFRRVKLGVRVLIDSDLASQLRTKMPKARRKKEPNKKKDFLWGKR</sequence>
<dbReference type="STRING" id="1618342.UY40_C0006G0009"/>
<dbReference type="AlphaFoldDB" id="A0A0G1VI43"/>
<organism evidence="2 3">
    <name type="scientific">candidate division CPR1 bacterium GW2011_GWC1_49_13</name>
    <dbReference type="NCBI Taxonomy" id="1618342"/>
    <lineage>
        <taxon>Bacteria</taxon>
        <taxon>candidate division CPR1</taxon>
    </lineage>
</organism>
<protein>
    <submittedName>
        <fullName evidence="2">Uncharacterized protein</fullName>
    </submittedName>
</protein>
<proteinExistence type="predicted"/>
<feature type="compositionally biased region" description="Basic and acidic residues" evidence="1">
    <location>
        <begin position="102"/>
        <end position="111"/>
    </location>
</feature>